<comment type="caution">
    <text evidence="1">The sequence shown here is derived from an EMBL/GenBank/DDBJ whole genome shotgun (WGS) entry which is preliminary data.</text>
</comment>
<dbReference type="GeneID" id="25984142"/>
<reference evidence="1 2" key="1">
    <citation type="journal article" date="2012" name="Eukaryot. Cell">
        <title>Draft genome sequence of CBS 2479, the standard type strain of Trichosporon asahii.</title>
        <authorList>
            <person name="Yang R.Y."/>
            <person name="Li H.T."/>
            <person name="Zhu H."/>
            <person name="Zhou G.P."/>
            <person name="Wang M."/>
            <person name="Wang L."/>
        </authorList>
    </citation>
    <scope>NUCLEOTIDE SEQUENCE [LARGE SCALE GENOMIC DNA]</scope>
    <source>
        <strain evidence="2">ATCC 90039 / CBS 2479 / JCM 2466 / KCTC 7840 / NCYC 2677 / UAMH 7654</strain>
    </source>
</reference>
<dbReference type="AlphaFoldDB" id="J5TBR6"/>
<evidence type="ECO:0000313" key="2">
    <source>
        <dbReference type="Proteomes" id="UP000002748"/>
    </source>
</evidence>
<dbReference type="EMBL" id="ALBS01000126">
    <property type="protein sequence ID" value="EJT50161.1"/>
    <property type="molecule type" value="Genomic_DNA"/>
</dbReference>
<proteinExistence type="predicted"/>
<gene>
    <name evidence="1" type="ORF">A1Q1_00628</name>
</gene>
<sequence>MGMWYNYTFARNNAANARCCPEGNNTNIGEWSFCSVVVGNGSDIFHSTSTTVNKCFVEKQNVTDLRLYLQDYPEHPPKASSSSRIAPKPLGVLACIVVALSLASLSLAQHQTIWKSDRPMVAVRADSSRPDAGTNTTDQNQDLNVYLGYIDRWKDDMMMKYGPLADHPMCTHFEPDDPSSWELDGEMPPIVVGPSGWELEGGASGIEEGPSKGEYWYLNVTWRAEVPVTGNWTALQEKMRTAIPDNRMKRLRKEVYVPFVGDMFAFAGLPRSNYGQPAVSSSAVMIPGTFSECINQTAPTHRGNVSVPYWDRLFYFTALDPLQMTC</sequence>
<dbReference type="Proteomes" id="UP000002748">
    <property type="component" value="Unassembled WGS sequence"/>
</dbReference>
<organism evidence="1 2">
    <name type="scientific">Trichosporon asahii var. asahii (strain ATCC 90039 / CBS 2479 / JCM 2466 / KCTC 7840 / NBRC 103889/ NCYC 2677 / UAMH 7654)</name>
    <name type="common">Yeast</name>
    <dbReference type="NCBI Taxonomy" id="1186058"/>
    <lineage>
        <taxon>Eukaryota</taxon>
        <taxon>Fungi</taxon>
        <taxon>Dikarya</taxon>
        <taxon>Basidiomycota</taxon>
        <taxon>Agaricomycotina</taxon>
        <taxon>Tremellomycetes</taxon>
        <taxon>Trichosporonales</taxon>
        <taxon>Trichosporonaceae</taxon>
        <taxon>Trichosporon</taxon>
    </lineage>
</organism>
<dbReference type="VEuPathDB" id="FungiDB:A1Q1_00628"/>
<dbReference type="HOGENOM" id="CLU_1027399_0_0_1"/>
<dbReference type="RefSeq" id="XP_014181418.1">
    <property type="nucleotide sequence ID" value="XM_014325943.1"/>
</dbReference>
<protein>
    <submittedName>
        <fullName evidence="1">Uncharacterized protein</fullName>
    </submittedName>
</protein>
<dbReference type="KEGG" id="tasa:A1Q1_00628"/>
<evidence type="ECO:0000313" key="1">
    <source>
        <dbReference type="EMBL" id="EJT50161.1"/>
    </source>
</evidence>
<accession>J5TBR6</accession>
<name>J5TBR6_TRIAS</name>